<reference evidence="6 7" key="1">
    <citation type="journal article" date="2016" name="Nat. Commun.">
        <title>Thousands of microbial genomes shed light on interconnected biogeochemical processes in an aquifer system.</title>
        <authorList>
            <person name="Anantharaman K."/>
            <person name="Brown C.T."/>
            <person name="Hug L.A."/>
            <person name="Sharon I."/>
            <person name="Castelle C.J."/>
            <person name="Probst A.J."/>
            <person name="Thomas B.C."/>
            <person name="Singh A."/>
            <person name="Wilkins M.J."/>
            <person name="Karaoz U."/>
            <person name="Brodie E.L."/>
            <person name="Williams K.H."/>
            <person name="Hubbard S.S."/>
            <person name="Banfield J.F."/>
        </authorList>
    </citation>
    <scope>NUCLEOTIDE SEQUENCE [LARGE SCALE GENOMIC DNA]</scope>
</reference>
<dbReference type="CDD" id="cd01129">
    <property type="entry name" value="PulE-GspE-like"/>
    <property type="match status" value="1"/>
</dbReference>
<dbReference type="AlphaFoldDB" id="A0A1F6FU14"/>
<dbReference type="GO" id="GO:0005524">
    <property type="term" value="F:ATP binding"/>
    <property type="evidence" value="ECO:0007669"/>
    <property type="project" value="UniProtKB-KW"/>
</dbReference>
<dbReference type="PANTHER" id="PTHR30258">
    <property type="entry name" value="TYPE II SECRETION SYSTEM PROTEIN GSPE-RELATED"/>
    <property type="match status" value="1"/>
</dbReference>
<evidence type="ECO:0000256" key="1">
    <source>
        <dbReference type="ARBA" id="ARBA00006611"/>
    </source>
</evidence>
<sequence length="579" mass="64822">MKKFDDSGLHTQMSDLRQREEENLMQSLALQYGYKYVNLRGYTINPEALMKIPELKSRAGQVVAFELNRRLLSVAIHTHRDQKTKQLLEELEAEGFELLIYLCSTASLEHGYSRYADQKNATAVKKGVLDINPDDILKSTKSISVPEDVGVALMKIRTINSQRRISETIELIFAGALALKASDIHIEPEEEVIRLRYRIDGVLLDIFDLEQQLYGRIISRLKLLSGMILNERMEAQDGRFEFNLAERKIEVRASIIPGASGESMVMRLLDPTVASFNIDKLMLNPRLAKVMDEQLKRPNGLVITTGPTGSGKTTALYAFLRAVHQPEKKIITIENPVEYKIDGIVQTQTSPDYTFASGLRAILRQDPDIIMVGEIRDREVAETAIHAAQTGHLVFTTLHTNSAVGGFPRLIDLGVDSRIIGSAVNIMLGQRLVRVLCDKCKIQYEATPREKSLIEAILQTYPDGYIIPNPLIIYKENGCDVCNHTGFKGRVGVFEAIVIDNKVEEAVIRDPREHIIMEAAVGQKIPTIAQDGMVKVMNGVTSLIELERVVDLSQTKGREIPETNDSDNLTTEDFSSHIV</sequence>
<feature type="domain" description="Bacterial type II secretion system protein E" evidence="5">
    <location>
        <begin position="363"/>
        <end position="377"/>
    </location>
</feature>
<evidence type="ECO:0000313" key="7">
    <source>
        <dbReference type="Proteomes" id="UP000179230"/>
    </source>
</evidence>
<evidence type="ECO:0000256" key="3">
    <source>
        <dbReference type="ARBA" id="ARBA00022840"/>
    </source>
</evidence>
<feature type="region of interest" description="Disordered" evidence="4">
    <location>
        <begin position="557"/>
        <end position="579"/>
    </location>
</feature>
<dbReference type="Gene3D" id="3.30.450.90">
    <property type="match status" value="1"/>
</dbReference>
<dbReference type="GO" id="GO:0016887">
    <property type="term" value="F:ATP hydrolysis activity"/>
    <property type="evidence" value="ECO:0007669"/>
    <property type="project" value="TreeGrafter"/>
</dbReference>
<keyword evidence="3" id="KW-0067">ATP-binding</keyword>
<name>A0A1F6FU14_9BACT</name>
<comment type="similarity">
    <text evidence="1">Belongs to the GSP E family.</text>
</comment>
<comment type="caution">
    <text evidence="6">The sequence shown here is derived from an EMBL/GenBank/DDBJ whole genome shotgun (WGS) entry which is preliminary data.</text>
</comment>
<dbReference type="EMBL" id="MFMT01000002">
    <property type="protein sequence ID" value="OGG89357.1"/>
    <property type="molecule type" value="Genomic_DNA"/>
</dbReference>
<dbReference type="Proteomes" id="UP000179230">
    <property type="component" value="Unassembled WGS sequence"/>
</dbReference>
<dbReference type="InterPro" id="IPR027417">
    <property type="entry name" value="P-loop_NTPase"/>
</dbReference>
<evidence type="ECO:0000259" key="5">
    <source>
        <dbReference type="PROSITE" id="PS00662"/>
    </source>
</evidence>
<evidence type="ECO:0000256" key="4">
    <source>
        <dbReference type="SAM" id="MobiDB-lite"/>
    </source>
</evidence>
<accession>A0A1F6FU14</accession>
<protein>
    <recommendedName>
        <fullName evidence="5">Bacterial type II secretion system protein E domain-containing protein</fullName>
    </recommendedName>
</protein>
<dbReference type="PROSITE" id="PS00662">
    <property type="entry name" value="T2SP_E"/>
    <property type="match status" value="1"/>
</dbReference>
<dbReference type="GO" id="GO:0005886">
    <property type="term" value="C:plasma membrane"/>
    <property type="evidence" value="ECO:0007669"/>
    <property type="project" value="TreeGrafter"/>
</dbReference>
<gene>
    <name evidence="6" type="ORF">A2592_02795</name>
</gene>
<dbReference type="PANTHER" id="PTHR30258:SF1">
    <property type="entry name" value="PROTEIN TRANSPORT PROTEIN HOFB HOMOLOG"/>
    <property type="match status" value="1"/>
</dbReference>
<dbReference type="InterPro" id="IPR001482">
    <property type="entry name" value="T2SS/T4SS_dom"/>
</dbReference>
<keyword evidence="2" id="KW-0547">Nucleotide-binding</keyword>
<evidence type="ECO:0000256" key="2">
    <source>
        <dbReference type="ARBA" id="ARBA00022741"/>
    </source>
</evidence>
<proteinExistence type="inferred from homology"/>
<dbReference type="Pfam" id="PF00437">
    <property type="entry name" value="T2SSE"/>
    <property type="match status" value="1"/>
</dbReference>
<evidence type="ECO:0000313" key="6">
    <source>
        <dbReference type="EMBL" id="OGG89357.1"/>
    </source>
</evidence>
<organism evidence="6 7">
    <name type="scientific">Candidatus Kaiserbacteria bacterium RIFOXYD1_FULL_42_15</name>
    <dbReference type="NCBI Taxonomy" id="1798532"/>
    <lineage>
        <taxon>Bacteria</taxon>
        <taxon>Candidatus Kaiseribacteriota</taxon>
    </lineage>
</organism>
<feature type="compositionally biased region" description="Polar residues" evidence="4">
    <location>
        <begin position="566"/>
        <end position="579"/>
    </location>
</feature>
<dbReference type="Gene3D" id="3.40.50.300">
    <property type="entry name" value="P-loop containing nucleotide triphosphate hydrolases"/>
    <property type="match status" value="1"/>
</dbReference>
<dbReference type="SUPFAM" id="SSF52540">
    <property type="entry name" value="P-loop containing nucleoside triphosphate hydrolases"/>
    <property type="match status" value="1"/>
</dbReference>